<dbReference type="PANTHER" id="PTHR38340:SF1">
    <property type="entry name" value="S-LAYER PROTEIN"/>
    <property type="match status" value="1"/>
</dbReference>
<comment type="subcellular location">
    <subcellularLocation>
        <location evidence="1">Secreted</location>
    </subcellularLocation>
</comment>
<dbReference type="InterPro" id="IPR050557">
    <property type="entry name" value="RTX_toxin/Mannuronan_C5-epim"/>
</dbReference>
<dbReference type="SUPFAM" id="SSF51120">
    <property type="entry name" value="beta-Roll"/>
    <property type="match status" value="2"/>
</dbReference>
<reference evidence="4 5" key="1">
    <citation type="submission" date="2023-03" db="EMBL/GenBank/DDBJ databases">
        <authorList>
            <person name="Kaur S."/>
            <person name="Espinosa-Saiz D."/>
            <person name="Velazquez E."/>
            <person name="Menendez E."/>
            <person name="diCenzo G.C."/>
        </authorList>
    </citation>
    <scope>NUCLEOTIDE SEQUENCE [LARGE SCALE GENOMIC DNA]</scope>
    <source>
        <strain evidence="4 5">LMG 24692</strain>
        <plasmid evidence="4 5">unnamed</plasmid>
    </source>
</reference>
<protein>
    <submittedName>
        <fullName evidence="4">Calcium-binding protein</fullName>
    </submittedName>
</protein>
<accession>A0ABY8DNH0</accession>
<gene>
    <name evidence="4" type="ORF">PZN02_006343</name>
</gene>
<dbReference type="InterPro" id="IPR018511">
    <property type="entry name" value="Hemolysin-typ_Ca-bd_CS"/>
</dbReference>
<dbReference type="RefSeq" id="WP_280663488.1">
    <property type="nucleotide sequence ID" value="NZ_CP120375.1"/>
</dbReference>
<feature type="compositionally biased region" description="Basic and acidic residues" evidence="3">
    <location>
        <begin position="31"/>
        <end position="40"/>
    </location>
</feature>
<organism evidence="4 5">
    <name type="scientific">Sinorhizobium garamanticum</name>
    <dbReference type="NCBI Taxonomy" id="680247"/>
    <lineage>
        <taxon>Bacteria</taxon>
        <taxon>Pseudomonadati</taxon>
        <taxon>Pseudomonadota</taxon>
        <taxon>Alphaproteobacteria</taxon>
        <taxon>Hyphomicrobiales</taxon>
        <taxon>Rhizobiaceae</taxon>
        <taxon>Sinorhizobium/Ensifer group</taxon>
        <taxon>Sinorhizobium</taxon>
    </lineage>
</organism>
<dbReference type="EMBL" id="CP120375">
    <property type="protein sequence ID" value="WEX91527.1"/>
    <property type="molecule type" value="Genomic_DNA"/>
</dbReference>
<evidence type="ECO:0000256" key="3">
    <source>
        <dbReference type="SAM" id="MobiDB-lite"/>
    </source>
</evidence>
<name>A0ABY8DNH0_9HYPH</name>
<evidence type="ECO:0000256" key="1">
    <source>
        <dbReference type="ARBA" id="ARBA00004613"/>
    </source>
</evidence>
<dbReference type="PRINTS" id="PR00313">
    <property type="entry name" value="CABNDNGRPT"/>
</dbReference>
<dbReference type="PANTHER" id="PTHR38340">
    <property type="entry name" value="S-LAYER PROTEIN"/>
    <property type="match status" value="1"/>
</dbReference>
<dbReference type="Gene3D" id="2.150.10.10">
    <property type="entry name" value="Serralysin-like metalloprotease, C-terminal"/>
    <property type="match status" value="1"/>
</dbReference>
<dbReference type="PROSITE" id="PS00330">
    <property type="entry name" value="HEMOLYSIN_CALCIUM"/>
    <property type="match status" value="1"/>
</dbReference>
<evidence type="ECO:0000256" key="2">
    <source>
        <dbReference type="ARBA" id="ARBA00022525"/>
    </source>
</evidence>
<evidence type="ECO:0000313" key="4">
    <source>
        <dbReference type="EMBL" id="WEX91527.1"/>
    </source>
</evidence>
<keyword evidence="5" id="KW-1185">Reference proteome</keyword>
<evidence type="ECO:0000313" key="5">
    <source>
        <dbReference type="Proteomes" id="UP001229355"/>
    </source>
</evidence>
<proteinExistence type="predicted"/>
<feature type="region of interest" description="Disordered" evidence="3">
    <location>
        <begin position="27"/>
        <end position="46"/>
    </location>
</feature>
<sequence>MVNIIEGRSSRPESLIGTDLEDWMGGYQGNDRLEGRRGNDQIDGGDGYDHAIGGEGNDGIWGGTGDDYLRGDNGRFQPRIVGEDNDKLFGGPGNDVLYVGDGNDNLTGAAGNDTFLFQFHNPIPGVLGTASDITTILDFNAKEDTFVFDAVGLGDDGFGANFVNNAAGPSGSPVSSFYSGPGAGAKGEHVVVITDESFETASAAAREISGEKSGDIIAYHDGLSKMAKLAYVTGENQAHDFVNINGVPDFTAMAGLTAWDFTYI</sequence>
<dbReference type="InterPro" id="IPR001343">
    <property type="entry name" value="Hemolysn_Ca-bd"/>
</dbReference>
<keyword evidence="2" id="KW-0964">Secreted</keyword>
<dbReference type="Proteomes" id="UP001229355">
    <property type="component" value="Plasmid unnamed"/>
</dbReference>
<dbReference type="InterPro" id="IPR011049">
    <property type="entry name" value="Serralysin-like_metalloprot_C"/>
</dbReference>
<keyword evidence="4" id="KW-0614">Plasmid</keyword>
<geneLocation type="plasmid" evidence="4 5">
    <name>unnamed</name>
</geneLocation>
<dbReference type="Pfam" id="PF00353">
    <property type="entry name" value="HemolysinCabind"/>
    <property type="match status" value="2"/>
</dbReference>